<evidence type="ECO:0000256" key="6">
    <source>
        <dbReference type="ARBA" id="ARBA00022777"/>
    </source>
</evidence>
<dbReference type="PANTHER" id="PTHR23117">
    <property type="entry name" value="GUANYLATE KINASE-RELATED"/>
    <property type="match status" value="1"/>
</dbReference>
<dbReference type="OrthoDB" id="6334211at2759"/>
<dbReference type="InterPro" id="IPR008145">
    <property type="entry name" value="GK/Ca_channel_bsu"/>
</dbReference>
<evidence type="ECO:0000256" key="2">
    <source>
        <dbReference type="ARBA" id="ARBA00012961"/>
    </source>
</evidence>
<dbReference type="Pfam" id="PF00625">
    <property type="entry name" value="Guanylate_kin"/>
    <property type="match status" value="1"/>
</dbReference>
<accession>A0A1L9TLC8</accession>
<dbReference type="HAMAP" id="MF_00328">
    <property type="entry name" value="Guanylate_kinase"/>
    <property type="match status" value="1"/>
</dbReference>
<dbReference type="CDD" id="cd00071">
    <property type="entry name" value="GMPK"/>
    <property type="match status" value="1"/>
</dbReference>
<dbReference type="InterPro" id="IPR020590">
    <property type="entry name" value="Guanylate_kinase_CS"/>
</dbReference>
<keyword evidence="5" id="KW-0547">Nucleotide-binding</keyword>
<organism evidence="10 11">
    <name type="scientific">Aspergillus sydowii CBS 593.65</name>
    <dbReference type="NCBI Taxonomy" id="1036612"/>
    <lineage>
        <taxon>Eukaryota</taxon>
        <taxon>Fungi</taxon>
        <taxon>Dikarya</taxon>
        <taxon>Ascomycota</taxon>
        <taxon>Pezizomycotina</taxon>
        <taxon>Eurotiomycetes</taxon>
        <taxon>Eurotiomycetidae</taxon>
        <taxon>Eurotiales</taxon>
        <taxon>Aspergillaceae</taxon>
        <taxon>Aspergillus</taxon>
        <taxon>Aspergillus subgen. Nidulantes</taxon>
    </lineage>
</organism>
<dbReference type="Proteomes" id="UP000184356">
    <property type="component" value="Unassembled WGS sequence"/>
</dbReference>
<dbReference type="Gene3D" id="3.40.50.300">
    <property type="entry name" value="P-loop containing nucleotide triphosphate hydrolases"/>
    <property type="match status" value="1"/>
</dbReference>
<name>A0A1L9TLC8_9EURO</name>
<keyword evidence="6" id="KW-0418">Kinase</keyword>
<dbReference type="PROSITE" id="PS50052">
    <property type="entry name" value="GUANYLATE_KINASE_2"/>
    <property type="match status" value="1"/>
</dbReference>
<evidence type="ECO:0000313" key="10">
    <source>
        <dbReference type="EMBL" id="OJJ60237.1"/>
    </source>
</evidence>
<evidence type="ECO:0000313" key="11">
    <source>
        <dbReference type="Proteomes" id="UP000184356"/>
    </source>
</evidence>
<dbReference type="InterPro" id="IPR017665">
    <property type="entry name" value="Guanylate_kinase"/>
</dbReference>
<comment type="similarity">
    <text evidence="1">Belongs to the guanylate kinase family.</text>
</comment>
<evidence type="ECO:0000256" key="4">
    <source>
        <dbReference type="ARBA" id="ARBA00022679"/>
    </source>
</evidence>
<dbReference type="GO" id="GO:0005524">
    <property type="term" value="F:ATP binding"/>
    <property type="evidence" value="ECO:0007669"/>
    <property type="project" value="UniProtKB-KW"/>
</dbReference>
<keyword evidence="7" id="KW-0067">ATP-binding</keyword>
<protein>
    <recommendedName>
        <fullName evidence="3">Guanylate kinase</fullName>
        <ecNumber evidence="2">2.7.4.8</ecNumber>
    </recommendedName>
    <alternativeName>
        <fullName evidence="8">GMP kinase</fullName>
    </alternativeName>
</protein>
<dbReference type="InterPro" id="IPR027417">
    <property type="entry name" value="P-loop_NTPase"/>
</dbReference>
<dbReference type="SUPFAM" id="SSF52540">
    <property type="entry name" value="P-loop containing nucleoside triphosphate hydrolases"/>
    <property type="match status" value="1"/>
</dbReference>
<dbReference type="PANTHER" id="PTHR23117:SF13">
    <property type="entry name" value="GUANYLATE KINASE"/>
    <property type="match status" value="1"/>
</dbReference>
<dbReference type="EC" id="2.7.4.8" evidence="2"/>
<dbReference type="GeneID" id="63768909"/>
<gene>
    <name evidence="10" type="ORF">ASPSYDRAFT_934432</name>
</gene>
<dbReference type="InterPro" id="IPR008144">
    <property type="entry name" value="Guanylate_kin-like_dom"/>
</dbReference>
<proteinExistence type="inferred from homology"/>
<evidence type="ECO:0000256" key="7">
    <source>
        <dbReference type="ARBA" id="ARBA00022840"/>
    </source>
</evidence>
<evidence type="ECO:0000256" key="3">
    <source>
        <dbReference type="ARBA" id="ARBA00016296"/>
    </source>
</evidence>
<dbReference type="GO" id="GO:0004385">
    <property type="term" value="F:GMP kinase activity"/>
    <property type="evidence" value="ECO:0007669"/>
    <property type="project" value="UniProtKB-EC"/>
</dbReference>
<dbReference type="GO" id="GO:0005829">
    <property type="term" value="C:cytosol"/>
    <property type="evidence" value="ECO:0007669"/>
    <property type="project" value="TreeGrafter"/>
</dbReference>
<dbReference type="SMART" id="SM00072">
    <property type="entry name" value="GuKc"/>
    <property type="match status" value="1"/>
</dbReference>
<evidence type="ECO:0000256" key="5">
    <source>
        <dbReference type="ARBA" id="ARBA00022741"/>
    </source>
</evidence>
<dbReference type="EMBL" id="KV878585">
    <property type="protein sequence ID" value="OJJ60237.1"/>
    <property type="molecule type" value="Genomic_DNA"/>
</dbReference>
<dbReference type="PROSITE" id="PS00856">
    <property type="entry name" value="GUANYLATE_KINASE_1"/>
    <property type="match status" value="1"/>
</dbReference>
<evidence type="ECO:0000256" key="1">
    <source>
        <dbReference type="ARBA" id="ARBA00005790"/>
    </source>
</evidence>
<keyword evidence="4" id="KW-0808">Transferase</keyword>
<keyword evidence="11" id="KW-1185">Reference proteome</keyword>
<sequence>MTSCKPRIQYTVLEPDNQNPKLKKVKPAPQDRRPIIISGPSGVGKGTLIQKLFDNHPGTFGFTVSHTTRKPRAGEVEGVAYFFISEEEFTKLRDRGELVEHAYFSGNYYGTSKRTIDEQTARGLIVVLDIEMQGVKQMKEKNSGIDARYVFIRAPSFEVLEDRLRKRGTEGEEDVRRRLAQARVELEYAESGGVYDKIIVNGDVEEAYKELEMFVFGRTER</sequence>
<feature type="domain" description="Guanylate kinase-like" evidence="9">
    <location>
        <begin position="32"/>
        <end position="216"/>
    </location>
</feature>
<dbReference type="NCBIfam" id="TIGR03263">
    <property type="entry name" value="guanyl_kin"/>
    <property type="match status" value="1"/>
</dbReference>
<dbReference type="FunFam" id="3.40.50.300:FF:000776">
    <property type="entry name" value="Guanylate kinase 2"/>
    <property type="match status" value="1"/>
</dbReference>
<reference evidence="11" key="1">
    <citation type="journal article" date="2017" name="Genome Biol.">
        <title>Comparative genomics reveals high biological diversity and specific adaptations in the industrially and medically important fungal genus Aspergillus.</title>
        <authorList>
            <person name="de Vries R.P."/>
            <person name="Riley R."/>
            <person name="Wiebenga A."/>
            <person name="Aguilar-Osorio G."/>
            <person name="Amillis S."/>
            <person name="Uchima C.A."/>
            <person name="Anderluh G."/>
            <person name="Asadollahi M."/>
            <person name="Askin M."/>
            <person name="Barry K."/>
            <person name="Battaglia E."/>
            <person name="Bayram O."/>
            <person name="Benocci T."/>
            <person name="Braus-Stromeyer S.A."/>
            <person name="Caldana C."/>
            <person name="Canovas D."/>
            <person name="Cerqueira G.C."/>
            <person name="Chen F."/>
            <person name="Chen W."/>
            <person name="Choi C."/>
            <person name="Clum A."/>
            <person name="Dos Santos R.A."/>
            <person name="Damasio A.R."/>
            <person name="Diallinas G."/>
            <person name="Emri T."/>
            <person name="Fekete E."/>
            <person name="Flipphi M."/>
            <person name="Freyberg S."/>
            <person name="Gallo A."/>
            <person name="Gournas C."/>
            <person name="Habgood R."/>
            <person name="Hainaut M."/>
            <person name="Harispe M.L."/>
            <person name="Henrissat B."/>
            <person name="Hilden K.S."/>
            <person name="Hope R."/>
            <person name="Hossain A."/>
            <person name="Karabika E."/>
            <person name="Karaffa L."/>
            <person name="Karanyi Z."/>
            <person name="Krasevec N."/>
            <person name="Kuo A."/>
            <person name="Kusch H."/>
            <person name="LaButti K."/>
            <person name="Lagendijk E.L."/>
            <person name="Lapidus A."/>
            <person name="Levasseur A."/>
            <person name="Lindquist E."/>
            <person name="Lipzen A."/>
            <person name="Logrieco A.F."/>
            <person name="MacCabe A."/>
            <person name="Maekelae M.R."/>
            <person name="Malavazi I."/>
            <person name="Melin P."/>
            <person name="Meyer V."/>
            <person name="Mielnichuk N."/>
            <person name="Miskei M."/>
            <person name="Molnar A.P."/>
            <person name="Mule G."/>
            <person name="Ngan C.Y."/>
            <person name="Orejas M."/>
            <person name="Orosz E."/>
            <person name="Ouedraogo J.P."/>
            <person name="Overkamp K.M."/>
            <person name="Park H.-S."/>
            <person name="Perrone G."/>
            <person name="Piumi F."/>
            <person name="Punt P.J."/>
            <person name="Ram A.F."/>
            <person name="Ramon A."/>
            <person name="Rauscher S."/>
            <person name="Record E."/>
            <person name="Riano-Pachon D.M."/>
            <person name="Robert V."/>
            <person name="Roehrig J."/>
            <person name="Ruller R."/>
            <person name="Salamov A."/>
            <person name="Salih N.S."/>
            <person name="Samson R.A."/>
            <person name="Sandor E."/>
            <person name="Sanguinetti M."/>
            <person name="Schuetze T."/>
            <person name="Sepcic K."/>
            <person name="Shelest E."/>
            <person name="Sherlock G."/>
            <person name="Sophianopoulou V."/>
            <person name="Squina F.M."/>
            <person name="Sun H."/>
            <person name="Susca A."/>
            <person name="Todd R.B."/>
            <person name="Tsang A."/>
            <person name="Unkles S.E."/>
            <person name="van de Wiele N."/>
            <person name="van Rossen-Uffink D."/>
            <person name="Oliveira J.V."/>
            <person name="Vesth T.C."/>
            <person name="Visser J."/>
            <person name="Yu J.-H."/>
            <person name="Zhou M."/>
            <person name="Andersen M.R."/>
            <person name="Archer D.B."/>
            <person name="Baker S.E."/>
            <person name="Benoit I."/>
            <person name="Brakhage A.A."/>
            <person name="Braus G.H."/>
            <person name="Fischer R."/>
            <person name="Frisvad J.C."/>
            <person name="Goldman G.H."/>
            <person name="Houbraken J."/>
            <person name="Oakley B."/>
            <person name="Pocsi I."/>
            <person name="Scazzocchio C."/>
            <person name="Seiboth B."/>
            <person name="vanKuyk P.A."/>
            <person name="Wortman J."/>
            <person name="Dyer P.S."/>
            <person name="Grigoriev I.V."/>
        </authorList>
    </citation>
    <scope>NUCLEOTIDE SEQUENCE [LARGE SCALE GENOMIC DNA]</scope>
    <source>
        <strain evidence="11">CBS 593.65</strain>
    </source>
</reference>
<evidence type="ECO:0000259" key="9">
    <source>
        <dbReference type="PROSITE" id="PS50052"/>
    </source>
</evidence>
<dbReference type="RefSeq" id="XP_040704043.1">
    <property type="nucleotide sequence ID" value="XM_040852836.1"/>
</dbReference>
<dbReference type="VEuPathDB" id="FungiDB:ASPSYDRAFT_934432"/>
<dbReference type="AlphaFoldDB" id="A0A1L9TLC8"/>
<evidence type="ECO:0000256" key="8">
    <source>
        <dbReference type="ARBA" id="ARBA00030128"/>
    </source>
</evidence>
<dbReference type="STRING" id="1036612.A0A1L9TLC8"/>